<reference evidence="5" key="1">
    <citation type="submission" date="2020-07" db="EMBL/GenBank/DDBJ databases">
        <title>Huge and variable diversity of episymbiotic CPR bacteria and DPANN archaea in groundwater ecosystems.</title>
        <authorList>
            <person name="He C.Y."/>
            <person name="Keren R."/>
            <person name="Whittaker M."/>
            <person name="Farag I.F."/>
            <person name="Doudna J."/>
            <person name="Cate J.H.D."/>
            <person name="Banfield J.F."/>
        </authorList>
    </citation>
    <scope>NUCLEOTIDE SEQUENCE</scope>
    <source>
        <strain evidence="5">NC_groundwater_1296_Ag_S-0.2um_52_80</strain>
    </source>
</reference>
<accession>A0A8T3YJB9</accession>
<protein>
    <submittedName>
        <fullName evidence="5">Winged helix-turn-helix transcriptional regulator</fullName>
    </submittedName>
</protein>
<evidence type="ECO:0000259" key="4">
    <source>
        <dbReference type="PROSITE" id="PS50987"/>
    </source>
</evidence>
<keyword evidence="3" id="KW-0804">Transcription</keyword>
<sequence>MESRVKLLKALSDESRMRIVRLLMGGEQCACSIVPYVKKAQPTVSRHLKILEEAGVVQSRRDGTNIWYHLKGKDATKVLGALGIRKIRPNAKC</sequence>
<dbReference type="CDD" id="cd00090">
    <property type="entry name" value="HTH_ARSR"/>
    <property type="match status" value="1"/>
</dbReference>
<dbReference type="InterPro" id="IPR051081">
    <property type="entry name" value="HTH_MetalResp_TranReg"/>
</dbReference>
<dbReference type="SMART" id="SM00418">
    <property type="entry name" value="HTH_ARSR"/>
    <property type="match status" value="1"/>
</dbReference>
<evidence type="ECO:0000256" key="1">
    <source>
        <dbReference type="ARBA" id="ARBA00023015"/>
    </source>
</evidence>
<dbReference type="EMBL" id="JACQPB010000002">
    <property type="protein sequence ID" value="MBI4209902.1"/>
    <property type="molecule type" value="Genomic_DNA"/>
</dbReference>
<dbReference type="Pfam" id="PF01022">
    <property type="entry name" value="HTH_5"/>
    <property type="match status" value="1"/>
</dbReference>
<proteinExistence type="predicted"/>
<evidence type="ECO:0000313" key="6">
    <source>
        <dbReference type="Proteomes" id="UP000732298"/>
    </source>
</evidence>
<comment type="caution">
    <text evidence="5">The sequence shown here is derived from an EMBL/GenBank/DDBJ whole genome shotgun (WGS) entry which is preliminary data.</text>
</comment>
<dbReference type="SUPFAM" id="SSF46785">
    <property type="entry name" value="Winged helix' DNA-binding domain"/>
    <property type="match status" value="1"/>
</dbReference>
<feature type="domain" description="HTH arsR-type" evidence="4">
    <location>
        <begin position="1"/>
        <end position="90"/>
    </location>
</feature>
<dbReference type="PANTHER" id="PTHR33154">
    <property type="entry name" value="TRANSCRIPTIONAL REGULATOR, ARSR FAMILY"/>
    <property type="match status" value="1"/>
</dbReference>
<dbReference type="Gene3D" id="1.10.10.10">
    <property type="entry name" value="Winged helix-like DNA-binding domain superfamily/Winged helix DNA-binding domain"/>
    <property type="match status" value="1"/>
</dbReference>
<dbReference type="InterPro" id="IPR001845">
    <property type="entry name" value="HTH_ArsR_DNA-bd_dom"/>
</dbReference>
<evidence type="ECO:0000313" key="5">
    <source>
        <dbReference type="EMBL" id="MBI4209902.1"/>
    </source>
</evidence>
<keyword evidence="2" id="KW-0238">DNA-binding</keyword>
<name>A0A8T3YJB9_9ARCH</name>
<dbReference type="GO" id="GO:0003700">
    <property type="term" value="F:DNA-binding transcription factor activity"/>
    <property type="evidence" value="ECO:0007669"/>
    <property type="project" value="InterPro"/>
</dbReference>
<gene>
    <name evidence="5" type="ORF">HY544_00120</name>
</gene>
<dbReference type="NCBIfam" id="NF033788">
    <property type="entry name" value="HTH_metalloreg"/>
    <property type="match status" value="1"/>
</dbReference>
<evidence type="ECO:0000256" key="2">
    <source>
        <dbReference type="ARBA" id="ARBA00023125"/>
    </source>
</evidence>
<dbReference type="PANTHER" id="PTHR33154:SF33">
    <property type="entry name" value="TRANSCRIPTIONAL REPRESSOR SDPR"/>
    <property type="match status" value="1"/>
</dbReference>
<dbReference type="PRINTS" id="PR00778">
    <property type="entry name" value="HTHARSR"/>
</dbReference>
<dbReference type="Proteomes" id="UP000732298">
    <property type="component" value="Unassembled WGS sequence"/>
</dbReference>
<dbReference type="InterPro" id="IPR011991">
    <property type="entry name" value="ArsR-like_HTH"/>
</dbReference>
<dbReference type="InterPro" id="IPR036388">
    <property type="entry name" value="WH-like_DNA-bd_sf"/>
</dbReference>
<dbReference type="GO" id="GO:0003677">
    <property type="term" value="F:DNA binding"/>
    <property type="evidence" value="ECO:0007669"/>
    <property type="project" value="UniProtKB-KW"/>
</dbReference>
<evidence type="ECO:0000256" key="3">
    <source>
        <dbReference type="ARBA" id="ARBA00023163"/>
    </source>
</evidence>
<dbReference type="InterPro" id="IPR036390">
    <property type="entry name" value="WH_DNA-bd_sf"/>
</dbReference>
<organism evidence="5 6">
    <name type="scientific">Candidatus Iainarchaeum sp</name>
    <dbReference type="NCBI Taxonomy" id="3101447"/>
    <lineage>
        <taxon>Archaea</taxon>
        <taxon>Candidatus Iainarchaeota</taxon>
        <taxon>Candidatus Iainarchaeia</taxon>
        <taxon>Candidatus Iainarchaeales</taxon>
        <taxon>Candidatus Iainarchaeaceae</taxon>
        <taxon>Candidatus Iainarchaeum</taxon>
    </lineage>
</organism>
<dbReference type="AlphaFoldDB" id="A0A8T3YJB9"/>
<keyword evidence="1" id="KW-0805">Transcription regulation</keyword>
<dbReference type="PROSITE" id="PS50987">
    <property type="entry name" value="HTH_ARSR_2"/>
    <property type="match status" value="1"/>
</dbReference>